<dbReference type="AlphaFoldDB" id="A0A4E0R7C9"/>
<organism evidence="1 2">
    <name type="scientific">Fasciola hepatica</name>
    <name type="common">Liver fluke</name>
    <dbReference type="NCBI Taxonomy" id="6192"/>
    <lineage>
        <taxon>Eukaryota</taxon>
        <taxon>Metazoa</taxon>
        <taxon>Spiralia</taxon>
        <taxon>Lophotrochozoa</taxon>
        <taxon>Platyhelminthes</taxon>
        <taxon>Trematoda</taxon>
        <taxon>Digenea</taxon>
        <taxon>Plagiorchiida</taxon>
        <taxon>Echinostomata</taxon>
        <taxon>Echinostomatoidea</taxon>
        <taxon>Fasciolidae</taxon>
        <taxon>Fasciola</taxon>
    </lineage>
</organism>
<gene>
    <name evidence="1" type="ORF">D915_004609</name>
</gene>
<protein>
    <submittedName>
        <fullName evidence="1">Uncharacterized protein</fullName>
    </submittedName>
</protein>
<accession>A0A4E0R7C9</accession>
<reference evidence="1" key="1">
    <citation type="submission" date="2019-03" db="EMBL/GenBank/DDBJ databases">
        <title>Improved annotation for the trematode Fasciola hepatica.</title>
        <authorList>
            <person name="Choi Y.-J."/>
            <person name="Martin J."/>
            <person name="Mitreva M."/>
        </authorList>
    </citation>
    <scope>NUCLEOTIDE SEQUENCE [LARGE SCALE GENOMIC DNA]</scope>
</reference>
<evidence type="ECO:0000313" key="2">
    <source>
        <dbReference type="Proteomes" id="UP000230066"/>
    </source>
</evidence>
<keyword evidence="2" id="KW-1185">Reference proteome</keyword>
<dbReference type="EMBL" id="JXXN02001533">
    <property type="protein sequence ID" value="THD24569.1"/>
    <property type="molecule type" value="Genomic_DNA"/>
</dbReference>
<proteinExistence type="predicted"/>
<dbReference type="Proteomes" id="UP000230066">
    <property type="component" value="Unassembled WGS sequence"/>
</dbReference>
<name>A0A4E0R7C9_FASHE</name>
<evidence type="ECO:0000313" key="1">
    <source>
        <dbReference type="EMBL" id="THD24569.1"/>
    </source>
</evidence>
<sequence length="590" mass="65389">MLEVSSNHFNHAHTNGRTNLYMHEPERSYSYSGNENIETSSKKPIEGLYLYGESCGTENASIDNCAERACDLPVRRQFRDVDSIPLFVSTPTSEDAREHQDTSIAYLQKKARRISRMYLDRANNPFEALEVEQPLLEYLVRHGALTSDASDMILCTEKHKQRGLLLTELGLPSFNEVSARSSDPLTLPSTTGFALLLNALRHTGHHSLASHLDCGRRIRPSPGLQSIEDSERGASSLIHRRRGQLSLRIRLDAIKVDPVVYDSLLQPLLNLTSSTSLSCEYRNTPLTRSKPVNPMLPSFVEDLAVNSAASTCESSSARWPRTQTPFWIDQNEPLQPNPELYSWPLPVTTVELPPNNTTPEKSVGCFHKLFCLFHPLRKYKAKKQSRLTATATEPQPTLIQSHTVDVTDMSLTRFRRPLGPVDGAGDGPVIAPQNDRLVEAKLALLDTKCFEFCQIVLDSSLPLHDALVKYFEQSSGVLVLDCAINSPTYTSVERSTIAANTVTALCVTVVATRPDLVTRLIDACQLCQNPSSEFPQSDPSGGSRLSTDLQKILKEANICSVLCVQDFRLSVSLDASEVSKALEELADLVE</sequence>
<comment type="caution">
    <text evidence="1">The sequence shown here is derived from an EMBL/GenBank/DDBJ whole genome shotgun (WGS) entry which is preliminary data.</text>
</comment>